<dbReference type="eggNOG" id="ENOG5033KUD">
    <property type="taxonomic scope" value="Bacteria"/>
</dbReference>
<evidence type="ECO:0000313" key="2">
    <source>
        <dbReference type="Proteomes" id="UP000016662"/>
    </source>
</evidence>
<name>U2KFD1_9FIRM</name>
<organism evidence="1 2">
    <name type="scientific">Ruminococcus callidus ATCC 27760</name>
    <dbReference type="NCBI Taxonomy" id="411473"/>
    <lineage>
        <taxon>Bacteria</taxon>
        <taxon>Bacillati</taxon>
        <taxon>Bacillota</taxon>
        <taxon>Clostridia</taxon>
        <taxon>Eubacteriales</taxon>
        <taxon>Oscillospiraceae</taxon>
        <taxon>Ruminococcus</taxon>
    </lineage>
</organism>
<dbReference type="RefSeq" id="WP_021681913.1">
    <property type="nucleotide sequence ID" value="NZ_KI260389.1"/>
</dbReference>
<keyword evidence="2" id="KW-1185">Reference proteome</keyword>
<gene>
    <name evidence="1" type="ORF">RUMCAL_00308</name>
</gene>
<dbReference type="STRING" id="411473.RUMCAL_00308"/>
<evidence type="ECO:0000313" key="1">
    <source>
        <dbReference type="EMBL" id="ERJ97236.1"/>
    </source>
</evidence>
<sequence>MSRGDMLKKPCTDHLGNSYDSITSMCEAYGINPVTFSKRIQRGKTLEQALTEPVRSRVVLCQNVNRVTDADDNGFSSVSAMCKHYDMDYTTYVKRRESGMSKKEALAVPKQTHRPCEDHLGNQFKSTADMCRYYGMDYSVYQNRIRIGWSVKDALTTKLRNRQSNKVCHTVYHSYKLIYLGNSYIVYATSPHEAIQRWELFKGYLNPQPCVDILELKPGTEIHDYCTII</sequence>
<protein>
    <submittedName>
        <fullName evidence="1">Uncharacterized protein</fullName>
    </submittedName>
</protein>
<reference evidence="1 2" key="1">
    <citation type="submission" date="2013-07" db="EMBL/GenBank/DDBJ databases">
        <authorList>
            <person name="Weinstock G."/>
            <person name="Sodergren E."/>
            <person name="Wylie T."/>
            <person name="Fulton L."/>
            <person name="Fulton R."/>
            <person name="Fronick C."/>
            <person name="O'Laughlin M."/>
            <person name="Godfrey J."/>
            <person name="Miner T."/>
            <person name="Herter B."/>
            <person name="Appelbaum E."/>
            <person name="Cordes M."/>
            <person name="Lek S."/>
            <person name="Wollam A."/>
            <person name="Pepin K.H."/>
            <person name="Palsikar V.B."/>
            <person name="Mitreva M."/>
            <person name="Wilson R.K."/>
        </authorList>
    </citation>
    <scope>NUCLEOTIDE SEQUENCE [LARGE SCALE GENOMIC DNA]</scope>
    <source>
        <strain evidence="1 2">ATCC 27760</strain>
    </source>
</reference>
<dbReference type="HOGENOM" id="CLU_1209086_0_0_9"/>
<dbReference type="EMBL" id="AWVF01000031">
    <property type="protein sequence ID" value="ERJ97236.1"/>
    <property type="molecule type" value="Genomic_DNA"/>
</dbReference>
<accession>U2KFD1</accession>
<dbReference type="OrthoDB" id="2054217at2"/>
<comment type="caution">
    <text evidence="1">The sequence shown here is derived from an EMBL/GenBank/DDBJ whole genome shotgun (WGS) entry which is preliminary data.</text>
</comment>
<dbReference type="Proteomes" id="UP000016662">
    <property type="component" value="Unassembled WGS sequence"/>
</dbReference>
<proteinExistence type="predicted"/>
<dbReference type="AlphaFoldDB" id="U2KFD1"/>